<dbReference type="SUPFAM" id="SSF57701">
    <property type="entry name" value="Zn2/Cys6 DNA-binding domain"/>
    <property type="match status" value="1"/>
</dbReference>
<dbReference type="InterPro" id="IPR052202">
    <property type="entry name" value="Yeast_MetPath_Reg"/>
</dbReference>
<dbReference type="PANTHER" id="PTHR47782">
    <property type="entry name" value="ZN(II)2CYS6 TRANSCRIPTION FACTOR (EUROFUNG)-RELATED"/>
    <property type="match status" value="1"/>
</dbReference>
<keyword evidence="6" id="KW-0804">Transcription</keyword>
<dbReference type="InterPro" id="IPR001138">
    <property type="entry name" value="Zn2Cys6_DnaBD"/>
</dbReference>
<evidence type="ECO:0000259" key="9">
    <source>
        <dbReference type="PROSITE" id="PS50048"/>
    </source>
</evidence>
<keyword evidence="2" id="KW-0479">Metal-binding</keyword>
<keyword evidence="7" id="KW-0539">Nucleus</keyword>
<dbReference type="GO" id="GO:0000981">
    <property type="term" value="F:DNA-binding transcription factor activity, RNA polymerase II-specific"/>
    <property type="evidence" value="ECO:0007669"/>
    <property type="project" value="InterPro"/>
</dbReference>
<evidence type="ECO:0000256" key="6">
    <source>
        <dbReference type="ARBA" id="ARBA00023163"/>
    </source>
</evidence>
<dbReference type="GO" id="GO:0005634">
    <property type="term" value="C:nucleus"/>
    <property type="evidence" value="ECO:0007669"/>
    <property type="project" value="UniProtKB-SubCell"/>
</dbReference>
<evidence type="ECO:0000256" key="5">
    <source>
        <dbReference type="ARBA" id="ARBA00023125"/>
    </source>
</evidence>
<organism evidence="10 11">
    <name type="scientific">Tetrapisispora phaffii (strain ATCC 24235 / CBS 4417 / NBRC 1672 / NRRL Y-8282 / UCD 70-5)</name>
    <name type="common">Yeast</name>
    <name type="synonym">Fabospora phaffii</name>
    <dbReference type="NCBI Taxonomy" id="1071381"/>
    <lineage>
        <taxon>Eukaryota</taxon>
        <taxon>Fungi</taxon>
        <taxon>Dikarya</taxon>
        <taxon>Ascomycota</taxon>
        <taxon>Saccharomycotina</taxon>
        <taxon>Saccharomycetes</taxon>
        <taxon>Saccharomycetales</taxon>
        <taxon>Saccharomycetaceae</taxon>
        <taxon>Tetrapisispora</taxon>
    </lineage>
</organism>
<feature type="compositionally biased region" description="Polar residues" evidence="8">
    <location>
        <begin position="198"/>
        <end position="207"/>
    </location>
</feature>
<dbReference type="PROSITE" id="PS00463">
    <property type="entry name" value="ZN2_CY6_FUNGAL_1"/>
    <property type="match status" value="1"/>
</dbReference>
<dbReference type="GO" id="GO:0034599">
    <property type="term" value="P:cellular response to oxidative stress"/>
    <property type="evidence" value="ECO:0007669"/>
    <property type="project" value="EnsemblFungi"/>
</dbReference>
<reference evidence="10 11" key="1">
    <citation type="journal article" date="2011" name="Proc. Natl. Acad. Sci. U.S.A.">
        <title>Evolutionary erosion of yeast sex chromosomes by mating-type switching accidents.</title>
        <authorList>
            <person name="Gordon J.L."/>
            <person name="Armisen D."/>
            <person name="Proux-Wera E."/>
            <person name="Oheigeartaigh S.S."/>
            <person name="Byrne K.P."/>
            <person name="Wolfe K.H."/>
        </authorList>
    </citation>
    <scope>NUCLEOTIDE SEQUENCE [LARGE SCALE GENOMIC DNA]</scope>
    <source>
        <strain evidence="11">ATCC 24235 / CBS 4417 / NBRC 1672 / NRRL Y-8282 / UCD 70-5</strain>
    </source>
</reference>
<keyword evidence="4" id="KW-0805">Transcription regulation</keyword>
<dbReference type="SMART" id="SM00066">
    <property type="entry name" value="GAL4"/>
    <property type="match status" value="1"/>
</dbReference>
<evidence type="ECO:0000256" key="8">
    <source>
        <dbReference type="SAM" id="MobiDB-lite"/>
    </source>
</evidence>
<dbReference type="InterPro" id="IPR007219">
    <property type="entry name" value="XnlR_reg_dom"/>
</dbReference>
<evidence type="ECO:0000256" key="1">
    <source>
        <dbReference type="ARBA" id="ARBA00004123"/>
    </source>
</evidence>
<dbReference type="SMART" id="SM00906">
    <property type="entry name" value="Fungal_trans"/>
    <property type="match status" value="1"/>
</dbReference>
<evidence type="ECO:0000256" key="7">
    <source>
        <dbReference type="ARBA" id="ARBA00023242"/>
    </source>
</evidence>
<evidence type="ECO:0000256" key="4">
    <source>
        <dbReference type="ARBA" id="ARBA00023015"/>
    </source>
</evidence>
<feature type="region of interest" description="Disordered" evidence="8">
    <location>
        <begin position="1"/>
        <end position="26"/>
    </location>
</feature>
<dbReference type="RefSeq" id="XP_003686766.1">
    <property type="nucleotide sequence ID" value="XM_003686718.1"/>
</dbReference>
<dbReference type="Gene3D" id="4.10.240.10">
    <property type="entry name" value="Zn(2)-C6 fungal-type DNA-binding domain"/>
    <property type="match status" value="1"/>
</dbReference>
<comment type="subcellular location">
    <subcellularLocation>
        <location evidence="1">Nucleus</location>
    </subcellularLocation>
</comment>
<dbReference type="GO" id="GO:0045944">
    <property type="term" value="P:positive regulation of transcription by RNA polymerase II"/>
    <property type="evidence" value="ECO:0007669"/>
    <property type="project" value="TreeGrafter"/>
</dbReference>
<keyword evidence="5" id="KW-0238">DNA-binding</keyword>
<dbReference type="AlphaFoldDB" id="G8BX28"/>
<dbReference type="GO" id="GO:0043565">
    <property type="term" value="F:sequence-specific DNA binding"/>
    <property type="evidence" value="ECO:0007669"/>
    <property type="project" value="TreeGrafter"/>
</dbReference>
<dbReference type="Proteomes" id="UP000005666">
    <property type="component" value="Chromosome 8"/>
</dbReference>
<keyword evidence="3" id="KW-0862">Zinc</keyword>
<dbReference type="GO" id="GO:0008270">
    <property type="term" value="F:zinc ion binding"/>
    <property type="evidence" value="ECO:0007669"/>
    <property type="project" value="InterPro"/>
</dbReference>
<dbReference type="GeneID" id="11533855"/>
<dbReference type="HOGENOM" id="CLU_011881_0_0_1"/>
<sequence>MDTGTSNDSNSGSMTSNKADLMVNQSSTITPDNEIDEIKNIKNLEMKSVENSTDDHINDIPIESPTDVMKCYENIDSDNADLKDTISFGGQQLQSYSCSRCRRLKKKCLRQMPKCSNCVASHYACEYIGRLPRRSKKELKAAMLRGEFNPKKKKLTITNDKKDRKMIRKNDNMTLSKNNSSSNLQSDSTPFSDMHANQPANNMNNPEHSYTPNSMSDNMLDTSIKTLSGTNLQNQMEGISSLISALNSDFIPKNTSSSNTLMTAAGNIEKGLSNIFSVENMDNLNNDNSNVKNNTFLYANSGNTISKFSKDNPNLPLDQLSTLPVPSFTNLISNNNDNNGSTTKLTNPLVLNFGTRAGSGIRNQLSNNKINNNKAYNEKISTFNVEMIDSTPITDSAIQVETISSVFQGAKDTPWVTEDHSFRAVDRSLYDRFIAAYFNHNHRTFPMIDKIAFLNSVSTIRDFTQMDGQYSETFIFKLNMIMAIGCTTLHRAGMLSKDQELLSEHFAYLAMKKFSAVVKLQNIDTVICLLLLGVYSFFEPKGVSSWTISGIIMRLVIALGLNRSLTQTKLRQMSVADVEIRNRIFWSAYCYERLVSTSLGKMSAISDDSINVPPPRALIQEEESDIEVTLMTITLRRLSGRIYNKIHSVAAVKHDYSPQEKLQLIADLRKEIDDTYTEQRAKIQQKKTANYSMAYFNSEMIGDDHDMISFNSSDIWLAMRYSQFQIMLYRPSALIPKPSLESLTILGEFCLKALKFTYILYKKKMLPLNWITLFRALSICNTMLYCLCQWSIDITESKKEIQQCVDILQHFGEKWVFAKNCAEVFQNISNTIIDISLSNGQVPNMDKLTRELFGASDEYKDILDENNVDIAWNDRFP</sequence>
<evidence type="ECO:0000313" key="10">
    <source>
        <dbReference type="EMBL" id="CCE64332.1"/>
    </source>
</evidence>
<accession>G8BX28</accession>
<evidence type="ECO:0000256" key="2">
    <source>
        <dbReference type="ARBA" id="ARBA00022723"/>
    </source>
</evidence>
<dbReference type="EMBL" id="HE612863">
    <property type="protein sequence ID" value="CCE64332.1"/>
    <property type="molecule type" value="Genomic_DNA"/>
</dbReference>
<evidence type="ECO:0000313" key="11">
    <source>
        <dbReference type="Proteomes" id="UP000005666"/>
    </source>
</evidence>
<dbReference type="OrthoDB" id="189997at2759"/>
<dbReference type="Pfam" id="PF04082">
    <property type="entry name" value="Fungal_trans"/>
    <property type="match status" value="1"/>
</dbReference>
<evidence type="ECO:0000256" key="3">
    <source>
        <dbReference type="ARBA" id="ARBA00022833"/>
    </source>
</evidence>
<dbReference type="PANTHER" id="PTHR47782:SF7">
    <property type="entry name" value="PROTEIN STB5"/>
    <property type="match status" value="1"/>
</dbReference>
<dbReference type="Pfam" id="PF00172">
    <property type="entry name" value="Zn_clus"/>
    <property type="match status" value="1"/>
</dbReference>
<dbReference type="CDD" id="cd12148">
    <property type="entry name" value="fungal_TF_MHR"/>
    <property type="match status" value="1"/>
</dbReference>
<feature type="region of interest" description="Disordered" evidence="8">
    <location>
        <begin position="168"/>
        <end position="207"/>
    </location>
</feature>
<dbReference type="PROSITE" id="PS50048">
    <property type="entry name" value="ZN2_CY6_FUNGAL_2"/>
    <property type="match status" value="1"/>
</dbReference>
<dbReference type="InterPro" id="IPR036864">
    <property type="entry name" value="Zn2-C6_fun-type_DNA-bd_sf"/>
</dbReference>
<dbReference type="GO" id="GO:0006368">
    <property type="term" value="P:transcription elongation by RNA polymerase II"/>
    <property type="evidence" value="ECO:0007669"/>
    <property type="project" value="EnsemblFungi"/>
</dbReference>
<gene>
    <name evidence="10" type="primary">TPHA0H01240</name>
    <name evidence="10" type="ordered locus">TPHA_0H01240</name>
</gene>
<name>G8BX28_TETPH</name>
<protein>
    <recommendedName>
        <fullName evidence="9">Zn(2)-C6 fungal-type domain-containing protein</fullName>
    </recommendedName>
</protein>
<proteinExistence type="predicted"/>
<feature type="compositionally biased region" description="Low complexity" evidence="8">
    <location>
        <begin position="176"/>
        <end position="188"/>
    </location>
</feature>
<keyword evidence="11" id="KW-1185">Reference proteome</keyword>
<feature type="domain" description="Zn(2)-C6 fungal-type" evidence="9">
    <location>
        <begin position="97"/>
        <end position="127"/>
    </location>
</feature>
<dbReference type="STRING" id="1071381.G8BX28"/>
<dbReference type="KEGG" id="tpf:TPHA_0H01240"/>
<dbReference type="eggNOG" id="ENOG502QTEH">
    <property type="taxonomic scope" value="Eukaryota"/>
</dbReference>
<dbReference type="CDD" id="cd00067">
    <property type="entry name" value="GAL4"/>
    <property type="match status" value="1"/>
</dbReference>